<dbReference type="SUPFAM" id="SSF51735">
    <property type="entry name" value="NAD(P)-binding Rossmann-fold domains"/>
    <property type="match status" value="1"/>
</dbReference>
<evidence type="ECO:0000313" key="5">
    <source>
        <dbReference type="Proteomes" id="UP000831786"/>
    </source>
</evidence>
<evidence type="ECO:0000256" key="2">
    <source>
        <dbReference type="ARBA" id="ARBA00023002"/>
    </source>
</evidence>
<comment type="similarity">
    <text evidence="1">Belongs to the short-chain dehydrogenases/reductases (SDR) family.</text>
</comment>
<dbReference type="PRINTS" id="PR00080">
    <property type="entry name" value="SDRFAMILY"/>
</dbReference>
<reference evidence="4 5" key="1">
    <citation type="submission" date="2022-04" db="EMBL/GenBank/DDBJ databases">
        <title>Leucobacter sp. isolated from rhizosphere of garlic.</title>
        <authorList>
            <person name="Won M."/>
            <person name="Lee C.-M."/>
            <person name="Woen H.-Y."/>
            <person name="Kwon S.-W."/>
        </authorList>
    </citation>
    <scope>NUCLEOTIDE SEQUENCE [LARGE SCALE GENOMIC DNA]</scope>
    <source>
        <strain evidence="4 5">H21R-40</strain>
    </source>
</reference>
<dbReference type="Proteomes" id="UP000831786">
    <property type="component" value="Chromosome"/>
</dbReference>
<feature type="region of interest" description="Disordered" evidence="3">
    <location>
        <begin position="1"/>
        <end position="45"/>
    </location>
</feature>
<dbReference type="Gene3D" id="3.40.50.720">
    <property type="entry name" value="NAD(P)-binding Rossmann-like Domain"/>
    <property type="match status" value="1"/>
</dbReference>
<dbReference type="RefSeq" id="WP_244726391.1">
    <property type="nucleotide sequence ID" value="NZ_CP095045.1"/>
</dbReference>
<dbReference type="PROSITE" id="PS00061">
    <property type="entry name" value="ADH_SHORT"/>
    <property type="match status" value="1"/>
</dbReference>
<accession>A0ABY4FKJ0</accession>
<keyword evidence="2" id="KW-0560">Oxidoreductase</keyword>
<evidence type="ECO:0000256" key="1">
    <source>
        <dbReference type="ARBA" id="ARBA00006484"/>
    </source>
</evidence>
<organism evidence="4 5">
    <name type="scientific">Leucobacter allii</name>
    <dbReference type="NCBI Taxonomy" id="2932247"/>
    <lineage>
        <taxon>Bacteria</taxon>
        <taxon>Bacillati</taxon>
        <taxon>Actinomycetota</taxon>
        <taxon>Actinomycetes</taxon>
        <taxon>Micrococcales</taxon>
        <taxon>Microbacteriaceae</taxon>
        <taxon>Leucobacter</taxon>
    </lineage>
</organism>
<protein>
    <submittedName>
        <fullName evidence="4">SDR family oxidoreductase</fullName>
    </submittedName>
</protein>
<keyword evidence="5" id="KW-1185">Reference proteome</keyword>
<dbReference type="PANTHER" id="PTHR48107:SF16">
    <property type="entry name" value="NADPH-DEPENDENT ALDEHYDE REDUCTASE 1, CHLOROPLASTIC"/>
    <property type="match status" value="1"/>
</dbReference>
<proteinExistence type="inferred from homology"/>
<gene>
    <name evidence="4" type="ORF">MUN78_10825</name>
</gene>
<dbReference type="InterPro" id="IPR002347">
    <property type="entry name" value="SDR_fam"/>
</dbReference>
<sequence>MTPNQDPRTRYPRPPMPAQQQPAQPGLTGRMEPPPDHGEGSYTGHGRLAGLRALITGGDSGIGRAVAIAYGREGADVAISSLPEEVEDAEATRAEVERAGARCAWLPGDLREEAACVELVSRAVAELGGLDVLVLNAGVQRERDANAEIEREQILEVFTTNLVAPLLLFREAAPHLQPGASVIVTASIQSFNPSPDLLDYAMTKAALVAFTRALAVQQGERGVRVNAVAPGPIWTPLIPATGWDEKLVHFGEDTPLGRPGQPAELAGAYVYLASEDASYVSGAVVPVTGGKHL</sequence>
<evidence type="ECO:0000256" key="3">
    <source>
        <dbReference type="SAM" id="MobiDB-lite"/>
    </source>
</evidence>
<dbReference type="Pfam" id="PF13561">
    <property type="entry name" value="adh_short_C2"/>
    <property type="match status" value="1"/>
</dbReference>
<dbReference type="PRINTS" id="PR00081">
    <property type="entry name" value="GDHRDH"/>
</dbReference>
<dbReference type="EMBL" id="CP095045">
    <property type="protein sequence ID" value="UOQ56186.1"/>
    <property type="molecule type" value="Genomic_DNA"/>
</dbReference>
<dbReference type="InterPro" id="IPR036291">
    <property type="entry name" value="NAD(P)-bd_dom_sf"/>
</dbReference>
<name>A0ABY4FKJ0_9MICO</name>
<dbReference type="PANTHER" id="PTHR48107">
    <property type="entry name" value="NADPH-DEPENDENT ALDEHYDE REDUCTASE-LIKE PROTEIN, CHLOROPLASTIC-RELATED"/>
    <property type="match status" value="1"/>
</dbReference>
<dbReference type="InterPro" id="IPR020904">
    <property type="entry name" value="Sc_DH/Rdtase_CS"/>
</dbReference>
<evidence type="ECO:0000313" key="4">
    <source>
        <dbReference type="EMBL" id="UOQ56186.1"/>
    </source>
</evidence>